<comment type="caution">
    <text evidence="17">The sequence shown here is derived from an EMBL/GenBank/DDBJ whole genome shotgun (WGS) entry which is preliminary data.</text>
</comment>
<evidence type="ECO:0000256" key="5">
    <source>
        <dbReference type="ARBA" id="ARBA00022553"/>
    </source>
</evidence>
<evidence type="ECO:0000256" key="2">
    <source>
        <dbReference type="ARBA" id="ARBA00004651"/>
    </source>
</evidence>
<dbReference type="SUPFAM" id="SSF55874">
    <property type="entry name" value="ATPase domain of HSP90 chaperone/DNA topoisomerase II/histidine kinase"/>
    <property type="match status" value="1"/>
</dbReference>
<protein>
    <recommendedName>
        <fullName evidence="3">histidine kinase</fullName>
        <ecNumber evidence="3">2.7.13.3</ecNumber>
    </recommendedName>
</protein>
<keyword evidence="10" id="KW-0902">Two-component regulatory system</keyword>
<reference evidence="18" key="1">
    <citation type="journal article" date="2019" name="Int. J. Syst. Evol. Microbiol.">
        <title>The Global Catalogue of Microorganisms (GCM) 10K type strain sequencing project: providing services to taxonomists for standard genome sequencing and annotation.</title>
        <authorList>
            <consortium name="The Broad Institute Genomics Platform"/>
            <consortium name="The Broad Institute Genome Sequencing Center for Infectious Disease"/>
            <person name="Wu L."/>
            <person name="Ma J."/>
        </authorList>
    </citation>
    <scope>NUCLEOTIDE SEQUENCE [LARGE SCALE GENOMIC DNA]</scope>
    <source>
        <strain evidence="18">KCTC 52449</strain>
    </source>
</reference>
<dbReference type="InterPro" id="IPR008207">
    <property type="entry name" value="Sig_transdc_His_kin_Hpt_dom"/>
</dbReference>
<feature type="domain" description="Histidine kinase" evidence="14">
    <location>
        <begin position="1"/>
        <end position="193"/>
    </location>
</feature>
<feature type="domain" description="Response regulatory" evidence="15">
    <location>
        <begin position="351"/>
        <end position="475"/>
    </location>
</feature>
<keyword evidence="9" id="KW-1133">Transmembrane helix</keyword>
<keyword evidence="4" id="KW-1003">Cell membrane</keyword>
<feature type="domain" description="HPt" evidence="16">
    <location>
        <begin position="521"/>
        <end position="619"/>
    </location>
</feature>
<dbReference type="PRINTS" id="PR00344">
    <property type="entry name" value="BCTRLSENSOR"/>
</dbReference>
<evidence type="ECO:0000256" key="11">
    <source>
        <dbReference type="ARBA" id="ARBA00023136"/>
    </source>
</evidence>
<evidence type="ECO:0000259" key="14">
    <source>
        <dbReference type="PROSITE" id="PS50109"/>
    </source>
</evidence>
<comment type="subcellular location">
    <subcellularLocation>
        <location evidence="2">Cell membrane</location>
        <topology evidence="2">Multi-pass membrane protein</topology>
    </subcellularLocation>
</comment>
<dbReference type="SMART" id="SM00073">
    <property type="entry name" value="HPT"/>
    <property type="match status" value="1"/>
</dbReference>
<dbReference type="InterPro" id="IPR036641">
    <property type="entry name" value="HPT_dom_sf"/>
</dbReference>
<dbReference type="SMART" id="SM00448">
    <property type="entry name" value="REC"/>
    <property type="match status" value="1"/>
</dbReference>
<accession>A0ABV7JU27</accession>
<dbReference type="PANTHER" id="PTHR45339">
    <property type="entry name" value="HYBRID SIGNAL TRANSDUCTION HISTIDINE KINASE J"/>
    <property type="match status" value="1"/>
</dbReference>
<evidence type="ECO:0000256" key="12">
    <source>
        <dbReference type="PROSITE-ProRule" id="PRU00110"/>
    </source>
</evidence>
<dbReference type="InterPro" id="IPR003594">
    <property type="entry name" value="HATPase_dom"/>
</dbReference>
<evidence type="ECO:0000256" key="4">
    <source>
        <dbReference type="ARBA" id="ARBA00022475"/>
    </source>
</evidence>
<dbReference type="Gene3D" id="1.20.120.160">
    <property type="entry name" value="HPT domain"/>
    <property type="match status" value="1"/>
</dbReference>
<evidence type="ECO:0000256" key="8">
    <source>
        <dbReference type="ARBA" id="ARBA00022840"/>
    </source>
</evidence>
<evidence type="ECO:0000313" key="18">
    <source>
        <dbReference type="Proteomes" id="UP001595477"/>
    </source>
</evidence>
<evidence type="ECO:0000256" key="6">
    <source>
        <dbReference type="ARBA" id="ARBA00022692"/>
    </source>
</evidence>
<dbReference type="InterPro" id="IPR001789">
    <property type="entry name" value="Sig_transdc_resp-reg_receiver"/>
</dbReference>
<keyword evidence="11" id="KW-0472">Membrane</keyword>
<comment type="catalytic activity">
    <reaction evidence="1">
        <text>ATP + protein L-histidine = ADP + protein N-phospho-L-histidine.</text>
        <dbReference type="EC" id="2.7.13.3"/>
    </reaction>
</comment>
<dbReference type="PROSITE" id="PS50109">
    <property type="entry name" value="HIS_KIN"/>
    <property type="match status" value="1"/>
</dbReference>
<keyword evidence="5 13" id="KW-0597">Phosphoprotein</keyword>
<keyword evidence="8 17" id="KW-0067">ATP-binding</keyword>
<keyword evidence="7" id="KW-0547">Nucleotide-binding</keyword>
<evidence type="ECO:0000313" key="17">
    <source>
        <dbReference type="EMBL" id="MFC3201468.1"/>
    </source>
</evidence>
<feature type="modified residue" description="4-aspartylphosphate" evidence="13">
    <location>
        <position position="405"/>
    </location>
</feature>
<dbReference type="InterPro" id="IPR004358">
    <property type="entry name" value="Sig_transdc_His_kin-like_C"/>
</dbReference>
<organism evidence="17 18">
    <name type="scientific">Alteromonas oceani</name>
    <dbReference type="NCBI Taxonomy" id="2071609"/>
    <lineage>
        <taxon>Bacteria</taxon>
        <taxon>Pseudomonadati</taxon>
        <taxon>Pseudomonadota</taxon>
        <taxon>Gammaproteobacteria</taxon>
        <taxon>Alteromonadales</taxon>
        <taxon>Alteromonadaceae</taxon>
        <taxon>Alteromonas/Salinimonas group</taxon>
        <taxon>Alteromonas</taxon>
    </lineage>
</organism>
<evidence type="ECO:0000256" key="10">
    <source>
        <dbReference type="ARBA" id="ARBA00023012"/>
    </source>
</evidence>
<dbReference type="PANTHER" id="PTHR45339:SF1">
    <property type="entry name" value="HYBRID SIGNAL TRANSDUCTION HISTIDINE KINASE J"/>
    <property type="match status" value="1"/>
</dbReference>
<dbReference type="InterPro" id="IPR005467">
    <property type="entry name" value="His_kinase_dom"/>
</dbReference>
<dbReference type="CDD" id="cd00088">
    <property type="entry name" value="HPT"/>
    <property type="match status" value="1"/>
</dbReference>
<dbReference type="PROSITE" id="PS50894">
    <property type="entry name" value="HPT"/>
    <property type="match status" value="1"/>
</dbReference>
<dbReference type="GO" id="GO:0005524">
    <property type="term" value="F:ATP binding"/>
    <property type="evidence" value="ECO:0007669"/>
    <property type="project" value="UniProtKB-KW"/>
</dbReference>
<dbReference type="EMBL" id="JBHRSX010000014">
    <property type="protein sequence ID" value="MFC3201468.1"/>
    <property type="molecule type" value="Genomic_DNA"/>
</dbReference>
<evidence type="ECO:0000256" key="7">
    <source>
        <dbReference type="ARBA" id="ARBA00022741"/>
    </source>
</evidence>
<keyword evidence="6" id="KW-0812">Transmembrane</keyword>
<dbReference type="RefSeq" id="WP_123323992.1">
    <property type="nucleotide sequence ID" value="NZ_JBHRSX010000014.1"/>
</dbReference>
<evidence type="ECO:0000259" key="15">
    <source>
        <dbReference type="PROSITE" id="PS50110"/>
    </source>
</evidence>
<dbReference type="CDD" id="cd16922">
    <property type="entry name" value="HATPase_EvgS-ArcB-TorS-like"/>
    <property type="match status" value="1"/>
</dbReference>
<dbReference type="PROSITE" id="PS50110">
    <property type="entry name" value="RESPONSE_REGULATORY"/>
    <property type="match status" value="1"/>
</dbReference>
<keyword evidence="18" id="KW-1185">Reference proteome</keyword>
<sequence length="619" mass="67744">MPSATSLKPSANALGVLINDILDLSKIEAGKLDLVPQTFAPRDLVETLCKSMAVKAYEKGLEFFIDVSGISHSQVTMDKNRFTQILNNLINNACKFTHKGYIWVRAWDETCESGDLQLYVSITDTGIGISEQNQAKLFEAFTQAKSTIAIHYGGTGLGLSISRQLAILLGGNIHFTSTEGKGSEFTVVVKADKAIEDTPETQLPLKDKRIALCASNKNVKHWAERICTTLGAQVYGADSLPASQSGVQYNRKAVDALIAEQDCLLDSPYSDALESGEYDTLPPILLMTAPGEELKFQYRAGPVIQLYKPVSENEIVRALQGDRLSARERILPVPDSDEVDSQTLKQIKGASVLIVDDNETNLAIAVGILEHLSLTIYTAANGLQAIDKLKSLEQQNTPCHCVLMDCQMPVLSGYDATQRIREGMAGELHTNVAIVAMTANAMSGEREHCMACGMDDYITKPLNFFEVQQSVISFITKAYSNNDAEQTQAEQALEAVKSPEMHVSDIIAWDKNAALKRLRGKESLYKKVCGLFVQRLPMKIQELDDGLKVEAFDEIRKSAHALKGMCADIGAHQIAAALQNIETDAAKGGSPEHLIASFEEVKAQLWQLLELVESYLDNG</sequence>
<evidence type="ECO:0000256" key="3">
    <source>
        <dbReference type="ARBA" id="ARBA00012438"/>
    </source>
</evidence>
<dbReference type="SUPFAM" id="SSF47226">
    <property type="entry name" value="Histidine-containing phosphotransfer domain, HPT domain"/>
    <property type="match status" value="1"/>
</dbReference>
<dbReference type="CDD" id="cd17546">
    <property type="entry name" value="REC_hyHK_CKI1_RcsC-like"/>
    <property type="match status" value="1"/>
</dbReference>
<dbReference type="Proteomes" id="UP001595477">
    <property type="component" value="Unassembled WGS sequence"/>
</dbReference>
<dbReference type="Pfam" id="PF02518">
    <property type="entry name" value="HATPase_c"/>
    <property type="match status" value="1"/>
</dbReference>
<dbReference type="EC" id="2.7.13.3" evidence="3"/>
<feature type="modified residue" description="Phosphohistidine" evidence="12">
    <location>
        <position position="560"/>
    </location>
</feature>
<gene>
    <name evidence="17" type="ORF">ACFOEW_06510</name>
</gene>
<dbReference type="Pfam" id="PF00072">
    <property type="entry name" value="Response_reg"/>
    <property type="match status" value="1"/>
</dbReference>
<evidence type="ECO:0000256" key="13">
    <source>
        <dbReference type="PROSITE-ProRule" id="PRU00169"/>
    </source>
</evidence>
<dbReference type="Gene3D" id="3.30.565.10">
    <property type="entry name" value="Histidine kinase-like ATPase, C-terminal domain"/>
    <property type="match status" value="1"/>
</dbReference>
<dbReference type="Pfam" id="PF01627">
    <property type="entry name" value="Hpt"/>
    <property type="match status" value="1"/>
</dbReference>
<dbReference type="SMART" id="SM00387">
    <property type="entry name" value="HATPase_c"/>
    <property type="match status" value="1"/>
</dbReference>
<dbReference type="Gene3D" id="3.40.50.2300">
    <property type="match status" value="1"/>
</dbReference>
<proteinExistence type="predicted"/>
<name>A0ABV7JU27_9ALTE</name>
<evidence type="ECO:0000259" key="16">
    <source>
        <dbReference type="PROSITE" id="PS50894"/>
    </source>
</evidence>
<dbReference type="InterPro" id="IPR011006">
    <property type="entry name" value="CheY-like_superfamily"/>
</dbReference>
<dbReference type="SUPFAM" id="SSF52172">
    <property type="entry name" value="CheY-like"/>
    <property type="match status" value="1"/>
</dbReference>
<dbReference type="InterPro" id="IPR036890">
    <property type="entry name" value="HATPase_C_sf"/>
</dbReference>
<evidence type="ECO:0000256" key="1">
    <source>
        <dbReference type="ARBA" id="ARBA00000085"/>
    </source>
</evidence>
<evidence type="ECO:0000256" key="9">
    <source>
        <dbReference type="ARBA" id="ARBA00022989"/>
    </source>
</evidence>